<name>A0ABR4CLW2_9HELO</name>
<reference evidence="3 4" key="1">
    <citation type="journal article" date="2024" name="Commun. Biol.">
        <title>Comparative genomic analysis of thermophilic fungi reveals convergent evolutionary adaptations and gene losses.</title>
        <authorList>
            <person name="Steindorff A.S."/>
            <person name="Aguilar-Pontes M.V."/>
            <person name="Robinson A.J."/>
            <person name="Andreopoulos B."/>
            <person name="LaButti K."/>
            <person name="Kuo A."/>
            <person name="Mondo S."/>
            <person name="Riley R."/>
            <person name="Otillar R."/>
            <person name="Haridas S."/>
            <person name="Lipzen A."/>
            <person name="Grimwood J."/>
            <person name="Schmutz J."/>
            <person name="Clum A."/>
            <person name="Reid I.D."/>
            <person name="Moisan M.C."/>
            <person name="Butler G."/>
            <person name="Nguyen T.T.M."/>
            <person name="Dewar K."/>
            <person name="Conant G."/>
            <person name="Drula E."/>
            <person name="Henrissat B."/>
            <person name="Hansel C."/>
            <person name="Singer S."/>
            <person name="Hutchinson M.I."/>
            <person name="de Vries R.P."/>
            <person name="Natvig D.O."/>
            <person name="Powell A.J."/>
            <person name="Tsang A."/>
            <person name="Grigoriev I.V."/>
        </authorList>
    </citation>
    <scope>NUCLEOTIDE SEQUENCE [LARGE SCALE GENOMIC DNA]</scope>
    <source>
        <strain evidence="3 4">CBS 494.80</strain>
    </source>
</reference>
<keyword evidence="2" id="KW-0732">Signal</keyword>
<evidence type="ECO:0000313" key="4">
    <source>
        <dbReference type="Proteomes" id="UP001595075"/>
    </source>
</evidence>
<proteinExistence type="predicted"/>
<protein>
    <submittedName>
        <fullName evidence="3">Uncharacterized protein</fullName>
    </submittedName>
</protein>
<evidence type="ECO:0000313" key="3">
    <source>
        <dbReference type="EMBL" id="KAL2070208.1"/>
    </source>
</evidence>
<gene>
    <name evidence="3" type="ORF">VTL71DRAFT_13234</name>
</gene>
<comment type="caution">
    <text evidence="3">The sequence shown here is derived from an EMBL/GenBank/DDBJ whole genome shotgun (WGS) entry which is preliminary data.</text>
</comment>
<evidence type="ECO:0000256" key="1">
    <source>
        <dbReference type="SAM" id="Phobius"/>
    </source>
</evidence>
<keyword evidence="1" id="KW-0472">Membrane</keyword>
<feature type="chain" id="PRO_5047053714" evidence="2">
    <location>
        <begin position="27"/>
        <end position="570"/>
    </location>
</feature>
<keyword evidence="4" id="KW-1185">Reference proteome</keyword>
<keyword evidence="1" id="KW-0812">Transmembrane</keyword>
<feature type="signal peptide" evidence="2">
    <location>
        <begin position="1"/>
        <end position="26"/>
    </location>
</feature>
<dbReference type="Gene3D" id="2.120.10.70">
    <property type="entry name" value="Fucose-specific lectin"/>
    <property type="match status" value="2"/>
</dbReference>
<sequence>MAMDMFTMSLIQVALALLGLSRPIHAQAIGSFFHGRGSGVVVHNPDAGNFLYSIDSDNGYGDLLPLNVTAVPRNETPIACTGYGSPSSVYGSAFYQTTNSSLVQLIFKVCLLGVLSNLFMSRCCNYASGICVNYGEYIISSNVTIPVSPNTQLTAALFPTRVGYRVTYQDTQGSLRQLAYANSSQEGVTSWADGNLTGNFTIPDGYAFDTTTLSPTNVTEMRETLYAVDEGDVKVSNSMTRNSSSAMTIRDAKSWSAGPSIPALPSFIPSLTHIATLTYHNWDCLFYIDNNSHLQFMRSTDGGLKWSLQPQMSLSSWPKADTPNAHLSASTSNNLTSYPSAYIFYKSGGKLIQARITNETWEDAEAIRMPGSSHTGLKTKIKIGAATGGSVTFLLALGMLWYQRHRAQRAREIPKEDSIYGVKDNGSSEYGFVGFKAELPGLPAERAELDHDPDCLLLHQLQSAMRRGELCGENRREELNTGFCTCEMDGVREMVYELASPVSELDTGEHGYDGDRKIDVVASEKEVAYELEDVVVCEKDVSLVQSTSYKEAMSEVREVEDDGTGKGNWV</sequence>
<evidence type="ECO:0000256" key="2">
    <source>
        <dbReference type="SAM" id="SignalP"/>
    </source>
</evidence>
<accession>A0ABR4CLW2</accession>
<feature type="transmembrane region" description="Helical" evidence="1">
    <location>
        <begin position="383"/>
        <end position="402"/>
    </location>
</feature>
<dbReference type="SUPFAM" id="SSF89372">
    <property type="entry name" value="Fucose-specific lectin"/>
    <property type="match status" value="1"/>
</dbReference>
<dbReference type="Proteomes" id="UP001595075">
    <property type="component" value="Unassembled WGS sequence"/>
</dbReference>
<dbReference type="EMBL" id="JAZHXI010000006">
    <property type="protein sequence ID" value="KAL2070208.1"/>
    <property type="molecule type" value="Genomic_DNA"/>
</dbReference>
<keyword evidence="1" id="KW-1133">Transmembrane helix</keyword>
<organism evidence="3 4">
    <name type="scientific">Oculimacula yallundae</name>
    <dbReference type="NCBI Taxonomy" id="86028"/>
    <lineage>
        <taxon>Eukaryota</taxon>
        <taxon>Fungi</taxon>
        <taxon>Dikarya</taxon>
        <taxon>Ascomycota</taxon>
        <taxon>Pezizomycotina</taxon>
        <taxon>Leotiomycetes</taxon>
        <taxon>Helotiales</taxon>
        <taxon>Ploettnerulaceae</taxon>
        <taxon>Oculimacula</taxon>
    </lineage>
</organism>